<dbReference type="PANTHER" id="PTHR42781:SF4">
    <property type="entry name" value="SPERMIDINE_PUTRESCINE IMPORT ATP-BINDING PROTEIN POTA"/>
    <property type="match status" value="1"/>
</dbReference>
<dbReference type="PROSITE" id="PS51866">
    <property type="entry name" value="MOP"/>
    <property type="match status" value="1"/>
</dbReference>
<reference evidence="7" key="1">
    <citation type="journal article" date="2015" name="Nature">
        <title>Complex archaea that bridge the gap between prokaryotes and eukaryotes.</title>
        <authorList>
            <person name="Spang A."/>
            <person name="Saw J.H."/>
            <person name="Jorgensen S.L."/>
            <person name="Zaremba-Niedzwiedzka K."/>
            <person name="Martijn J."/>
            <person name="Lind A.E."/>
            <person name="van Eijk R."/>
            <person name="Schleper C."/>
            <person name="Guy L."/>
            <person name="Ettema T.J."/>
        </authorList>
    </citation>
    <scope>NUCLEOTIDE SEQUENCE</scope>
</reference>
<name>A0A0F9W2E5_9ZZZZ</name>
<dbReference type="SMART" id="SM00382">
    <property type="entry name" value="AAA"/>
    <property type="match status" value="1"/>
</dbReference>
<dbReference type="Gene3D" id="2.40.50.100">
    <property type="match status" value="1"/>
</dbReference>
<dbReference type="InterPro" id="IPR008995">
    <property type="entry name" value="Mo/tungstate-bd_C_term_dom"/>
</dbReference>
<feature type="domain" description="ABC transporter" evidence="5">
    <location>
        <begin position="1"/>
        <end position="231"/>
    </location>
</feature>
<dbReference type="InterPro" id="IPR003593">
    <property type="entry name" value="AAA+_ATPase"/>
</dbReference>
<keyword evidence="2" id="KW-0500">Molybdenum</keyword>
<keyword evidence="1" id="KW-0813">Transport</keyword>
<evidence type="ECO:0000256" key="4">
    <source>
        <dbReference type="ARBA" id="ARBA00022840"/>
    </source>
</evidence>
<dbReference type="GO" id="GO:0015689">
    <property type="term" value="P:molybdate ion transport"/>
    <property type="evidence" value="ECO:0007669"/>
    <property type="project" value="InterPro"/>
</dbReference>
<sequence>MLDLQSIGVRLGSFELADVSVTIEAGEYFVLLGPSGVGKSVLLEIVAGLIRPSAGRVLLDGRDITGLPPEQRGFSLVYQDYALFPHMTVRRNIAYGLPRARSARPAAKRRAAELAELLHITPLLARRPETLSGGQQQRVALARALAVQPRLLLLDEPLAALDTNTRFRLRKELKRINRELNTAVLHVTHDPEEAMALGDRVGILLDCRLHQVAAPQELFRRPSDPQVADFLGMRNVLPVGRVDDKICHICGVDIHVSSLTAETTHIWIKPEEIILSQEPFASSARNQFKCTVVEWDPRGSLLAVRVAAGDLSLVALITHASFDQLAIEPGRQIYATFKSSAVHCF</sequence>
<evidence type="ECO:0000313" key="7">
    <source>
        <dbReference type="EMBL" id="KKO11466.1"/>
    </source>
</evidence>
<dbReference type="InterPro" id="IPR027417">
    <property type="entry name" value="P-loop_NTPase"/>
</dbReference>
<dbReference type="InterPro" id="IPR017871">
    <property type="entry name" value="ABC_transporter-like_CS"/>
</dbReference>
<evidence type="ECO:0000256" key="2">
    <source>
        <dbReference type="ARBA" id="ARBA00022505"/>
    </source>
</evidence>
<evidence type="ECO:0000259" key="5">
    <source>
        <dbReference type="PROSITE" id="PS50893"/>
    </source>
</evidence>
<dbReference type="Gene3D" id="3.40.50.300">
    <property type="entry name" value="P-loop containing nucleotide triphosphate hydrolases"/>
    <property type="match status" value="1"/>
</dbReference>
<dbReference type="EMBL" id="LAZR01000003">
    <property type="protein sequence ID" value="KKO11466.1"/>
    <property type="molecule type" value="Genomic_DNA"/>
</dbReference>
<gene>
    <name evidence="7" type="ORF">LCGC14_0019470</name>
</gene>
<evidence type="ECO:0000256" key="1">
    <source>
        <dbReference type="ARBA" id="ARBA00022448"/>
    </source>
</evidence>
<dbReference type="PANTHER" id="PTHR42781">
    <property type="entry name" value="SPERMIDINE/PUTRESCINE IMPORT ATP-BINDING PROTEIN POTA"/>
    <property type="match status" value="1"/>
</dbReference>
<dbReference type="SUPFAM" id="SSF52540">
    <property type="entry name" value="P-loop containing nucleoside triphosphate hydrolases"/>
    <property type="match status" value="1"/>
</dbReference>
<evidence type="ECO:0000256" key="3">
    <source>
        <dbReference type="ARBA" id="ARBA00022741"/>
    </source>
</evidence>
<dbReference type="Pfam" id="PF00005">
    <property type="entry name" value="ABC_tran"/>
    <property type="match status" value="1"/>
</dbReference>
<dbReference type="Pfam" id="PF03459">
    <property type="entry name" value="TOBE"/>
    <property type="match status" value="1"/>
</dbReference>
<organism evidence="7">
    <name type="scientific">marine sediment metagenome</name>
    <dbReference type="NCBI Taxonomy" id="412755"/>
    <lineage>
        <taxon>unclassified sequences</taxon>
        <taxon>metagenomes</taxon>
        <taxon>ecological metagenomes</taxon>
    </lineage>
</organism>
<dbReference type="AlphaFoldDB" id="A0A0F9W2E5"/>
<dbReference type="FunFam" id="3.40.50.300:FF:000425">
    <property type="entry name" value="Probable ABC transporter, ATP-binding subunit"/>
    <property type="match status" value="1"/>
</dbReference>
<keyword evidence="3" id="KW-0547">Nucleotide-binding</keyword>
<dbReference type="InterPro" id="IPR050093">
    <property type="entry name" value="ABC_SmlMolc_Importer"/>
</dbReference>
<evidence type="ECO:0000259" key="6">
    <source>
        <dbReference type="PROSITE" id="PS51866"/>
    </source>
</evidence>
<protein>
    <recommendedName>
        <fullName evidence="8">ABC transporter domain-containing protein</fullName>
    </recommendedName>
</protein>
<dbReference type="GO" id="GO:0005524">
    <property type="term" value="F:ATP binding"/>
    <property type="evidence" value="ECO:0007669"/>
    <property type="project" value="UniProtKB-KW"/>
</dbReference>
<feature type="domain" description="Mop" evidence="6">
    <location>
        <begin position="281"/>
        <end position="345"/>
    </location>
</feature>
<dbReference type="PROSITE" id="PS00211">
    <property type="entry name" value="ABC_TRANSPORTER_1"/>
    <property type="match status" value="1"/>
</dbReference>
<dbReference type="PROSITE" id="PS50893">
    <property type="entry name" value="ABC_TRANSPORTER_2"/>
    <property type="match status" value="1"/>
</dbReference>
<dbReference type="InterPro" id="IPR003439">
    <property type="entry name" value="ABC_transporter-like_ATP-bd"/>
</dbReference>
<dbReference type="GO" id="GO:0016887">
    <property type="term" value="F:ATP hydrolysis activity"/>
    <property type="evidence" value="ECO:0007669"/>
    <property type="project" value="InterPro"/>
</dbReference>
<evidence type="ECO:0008006" key="8">
    <source>
        <dbReference type="Google" id="ProtNLM"/>
    </source>
</evidence>
<accession>A0A0F9W2E5</accession>
<keyword evidence="4" id="KW-0067">ATP-binding</keyword>
<comment type="caution">
    <text evidence="7">The sequence shown here is derived from an EMBL/GenBank/DDBJ whole genome shotgun (WGS) entry which is preliminary data.</text>
</comment>
<dbReference type="InterPro" id="IPR005116">
    <property type="entry name" value="Transp-assoc_OB_typ1"/>
</dbReference>
<proteinExistence type="predicted"/>
<dbReference type="SUPFAM" id="SSF50331">
    <property type="entry name" value="MOP-like"/>
    <property type="match status" value="1"/>
</dbReference>
<dbReference type="InterPro" id="IPR004606">
    <property type="entry name" value="Mop_domain"/>
</dbReference>